<sequence length="129" mass="14438">MLILQLCSLVQPPTARPPRRSAETRGGTMEQSVHDNAEKSRFEIQDDGRLAGFAEYHRSGNEIAFIHTEIDPRFEGRGLGGRLARAALDAAREQDLAVLPYCPFIRGWITKHPEYADLVPASHRARFGL</sequence>
<accession>A0A540VY13</accession>
<feature type="domain" description="N-acetyltransferase" evidence="3">
    <location>
        <begin position="34"/>
        <end position="120"/>
    </location>
</feature>
<keyword evidence="4" id="KW-0808">Transferase</keyword>
<protein>
    <submittedName>
        <fullName evidence="4">N-acetyltransferase</fullName>
    </submittedName>
</protein>
<dbReference type="EMBL" id="VIGB01000003">
    <property type="protein sequence ID" value="TQF01642.1"/>
    <property type="molecule type" value="Genomic_DNA"/>
</dbReference>
<dbReference type="PANTHER" id="PTHR31435:SF10">
    <property type="entry name" value="BSR4717 PROTEIN"/>
    <property type="match status" value="1"/>
</dbReference>
<evidence type="ECO:0000313" key="5">
    <source>
        <dbReference type="Proteomes" id="UP000319103"/>
    </source>
</evidence>
<feature type="domain" description="N-acetyltransferase" evidence="2">
    <location>
        <begin position="1"/>
        <end position="129"/>
    </location>
</feature>
<dbReference type="InterPro" id="IPR000182">
    <property type="entry name" value="GNAT_dom"/>
</dbReference>
<evidence type="ECO:0000259" key="3">
    <source>
        <dbReference type="PROSITE" id="PS51729"/>
    </source>
</evidence>
<dbReference type="Pfam" id="PF14542">
    <property type="entry name" value="Acetyltransf_CG"/>
    <property type="match status" value="1"/>
</dbReference>
<comment type="caution">
    <text evidence="4">The sequence shown here is derived from an EMBL/GenBank/DDBJ whole genome shotgun (WGS) entry which is preliminary data.</text>
</comment>
<name>A0A540VY13_9ACTN</name>
<evidence type="ECO:0000313" key="4">
    <source>
        <dbReference type="EMBL" id="TQF01642.1"/>
    </source>
</evidence>
<proteinExistence type="predicted"/>
<dbReference type="InterPro" id="IPR045057">
    <property type="entry name" value="Gcn5-rel_NAT"/>
</dbReference>
<dbReference type="Gene3D" id="3.40.630.30">
    <property type="match status" value="1"/>
</dbReference>
<dbReference type="SUPFAM" id="SSF55729">
    <property type="entry name" value="Acyl-CoA N-acyltransferases (Nat)"/>
    <property type="match status" value="1"/>
</dbReference>
<dbReference type="InterPro" id="IPR031165">
    <property type="entry name" value="GNAT_YJDJ"/>
</dbReference>
<evidence type="ECO:0000256" key="1">
    <source>
        <dbReference type="SAM" id="MobiDB-lite"/>
    </source>
</evidence>
<organism evidence="4 5">
    <name type="scientific">Kitasatospora acidiphila</name>
    <dbReference type="NCBI Taxonomy" id="2567942"/>
    <lineage>
        <taxon>Bacteria</taxon>
        <taxon>Bacillati</taxon>
        <taxon>Actinomycetota</taxon>
        <taxon>Actinomycetes</taxon>
        <taxon>Kitasatosporales</taxon>
        <taxon>Streptomycetaceae</taxon>
        <taxon>Kitasatospora</taxon>
    </lineage>
</organism>
<feature type="region of interest" description="Disordered" evidence="1">
    <location>
        <begin position="13"/>
        <end position="39"/>
    </location>
</feature>
<reference evidence="4 5" key="1">
    <citation type="submission" date="2019-06" db="EMBL/GenBank/DDBJ databases">
        <title>Description of Kitasatospora acidophila sp. nov. isolated from pine grove soil, and reclassification of Streptomyces novaecaesareae to Kitasatospora novaeceasareae comb. nov.</title>
        <authorList>
            <person name="Kim M.J."/>
        </authorList>
    </citation>
    <scope>NUCLEOTIDE SEQUENCE [LARGE SCALE GENOMIC DNA]</scope>
    <source>
        <strain evidence="4 5">MMS16-CNU292</strain>
    </source>
</reference>
<dbReference type="InterPro" id="IPR016181">
    <property type="entry name" value="Acyl_CoA_acyltransferase"/>
</dbReference>
<dbReference type="PROSITE" id="PS51729">
    <property type="entry name" value="GNAT_YJDJ"/>
    <property type="match status" value="1"/>
</dbReference>
<evidence type="ECO:0000259" key="2">
    <source>
        <dbReference type="PROSITE" id="PS51186"/>
    </source>
</evidence>
<dbReference type="PANTHER" id="PTHR31435">
    <property type="entry name" value="PROTEIN NATD1"/>
    <property type="match status" value="1"/>
</dbReference>
<keyword evidence="5" id="KW-1185">Reference proteome</keyword>
<dbReference type="Proteomes" id="UP000319103">
    <property type="component" value="Unassembled WGS sequence"/>
</dbReference>
<dbReference type="GO" id="GO:0016747">
    <property type="term" value="F:acyltransferase activity, transferring groups other than amino-acyl groups"/>
    <property type="evidence" value="ECO:0007669"/>
    <property type="project" value="InterPro"/>
</dbReference>
<dbReference type="OrthoDB" id="5405911at2"/>
<dbReference type="PROSITE" id="PS51186">
    <property type="entry name" value="GNAT"/>
    <property type="match status" value="1"/>
</dbReference>
<dbReference type="AlphaFoldDB" id="A0A540VY13"/>
<gene>
    <name evidence="4" type="ORF">E6W39_04510</name>
</gene>